<dbReference type="GO" id="GO:0072686">
    <property type="term" value="C:mitotic spindle"/>
    <property type="evidence" value="ECO:0007669"/>
    <property type="project" value="TreeGrafter"/>
</dbReference>
<dbReference type="GO" id="GO:0007094">
    <property type="term" value="P:mitotic spindle assembly checkpoint signaling"/>
    <property type="evidence" value="ECO:0007669"/>
    <property type="project" value="InterPro"/>
</dbReference>
<dbReference type="GO" id="GO:0051315">
    <property type="term" value="P:attachment of mitotic spindle microtubules to kinetochore"/>
    <property type="evidence" value="ECO:0007669"/>
    <property type="project" value="TreeGrafter"/>
</dbReference>
<evidence type="ECO:0000256" key="6">
    <source>
        <dbReference type="ARBA" id="ARBA00023306"/>
    </source>
</evidence>
<accession>A0A6B2KZV1</accession>
<dbReference type="EMBL" id="GIBP01001260">
    <property type="protein sequence ID" value="NDV30229.1"/>
    <property type="molecule type" value="Transcribed_RNA"/>
</dbReference>
<dbReference type="AlphaFoldDB" id="A0A6B2KZV1"/>
<keyword evidence="6" id="KW-0131">Cell cycle</keyword>
<evidence type="ECO:0000256" key="1">
    <source>
        <dbReference type="ARBA" id="ARBA00004123"/>
    </source>
</evidence>
<dbReference type="PANTHER" id="PTHR23168">
    <property type="entry name" value="MITOTIC SPINDLE ASSEMBLY CHECKPOINT PROTEIN MAD1 MITOTIC ARREST DEFICIENT-LIKE PROTEIN 1"/>
    <property type="match status" value="1"/>
</dbReference>
<dbReference type="GO" id="GO:0000776">
    <property type="term" value="C:kinetochore"/>
    <property type="evidence" value="ECO:0007669"/>
    <property type="project" value="TreeGrafter"/>
</dbReference>
<feature type="coiled-coil region" evidence="7">
    <location>
        <begin position="400"/>
        <end position="434"/>
    </location>
</feature>
<name>A0A6B2KZV1_9EUKA</name>
<evidence type="ECO:0000256" key="7">
    <source>
        <dbReference type="SAM" id="Coils"/>
    </source>
</evidence>
<keyword evidence="4" id="KW-0498">Mitosis</keyword>
<dbReference type="GO" id="GO:0005635">
    <property type="term" value="C:nuclear envelope"/>
    <property type="evidence" value="ECO:0007669"/>
    <property type="project" value="TreeGrafter"/>
</dbReference>
<dbReference type="GO" id="GO:0051301">
    <property type="term" value="P:cell division"/>
    <property type="evidence" value="ECO:0007669"/>
    <property type="project" value="UniProtKB-KW"/>
</dbReference>
<evidence type="ECO:0000256" key="5">
    <source>
        <dbReference type="ARBA" id="ARBA00023242"/>
    </source>
</evidence>
<protein>
    <recommendedName>
        <fullName evidence="9">Spindle assembly checkpoint component MAD1</fullName>
    </recommendedName>
</protein>
<keyword evidence="5" id="KW-0539">Nucleus</keyword>
<comment type="subcellular location">
    <subcellularLocation>
        <location evidence="1">Nucleus</location>
    </subcellularLocation>
</comment>
<feature type="coiled-coil region" evidence="7">
    <location>
        <begin position="73"/>
        <end position="100"/>
    </location>
</feature>
<reference evidence="8" key="1">
    <citation type="journal article" date="2020" name="J. Eukaryot. Microbiol.">
        <title>De novo Sequencing, Assembly and Annotation of the Transcriptome for the Free-Living Testate Amoeba Arcella intermedia.</title>
        <authorList>
            <person name="Ribeiro G.M."/>
            <person name="Porfirio-Sousa A.L."/>
            <person name="Maurer-Alcala X.X."/>
            <person name="Katz L.A."/>
            <person name="Lahr D.J.G."/>
        </authorList>
    </citation>
    <scope>NUCLEOTIDE SEQUENCE</scope>
</reference>
<evidence type="ECO:0008006" key="9">
    <source>
        <dbReference type="Google" id="ProtNLM"/>
    </source>
</evidence>
<feature type="coiled-coil region" evidence="7">
    <location>
        <begin position="19"/>
        <end position="46"/>
    </location>
</feature>
<dbReference type="PANTHER" id="PTHR23168:SF0">
    <property type="entry name" value="MITOTIC SPINDLE ASSEMBLY CHECKPOINT PROTEIN MAD1"/>
    <property type="match status" value="1"/>
</dbReference>
<sequence>MNQKLHITQSERDATLQRYNYQEAEAKEMKQRVFNLEQELNNYKLQLEQKDIIFESNLKKFKVENELSCQETTRNLQNIIDQLKAEAVEKERLFKVEREALISQSNEFSNRVRDKYTEIQEELNTAKFQLSAYKEVDTKLALYQNEILALSKENEVLLNEMRQAKRPKIMHQVNEDMQKELIIIKQQNTELKSQIKQIQFLNDLVPSLKRELADFEEKEKYFKAVEKEFLIFKERDQNVMIQQEKINQLEKQLKAVQYENTKFQEMENNYNELLKQKETIEKNFGALKEFESPFQLRKFISDLQQQNISLLKEIGAVKQELVETKEKLRKDSEELTISKSQKKQQHKKIIDQDKKIKSLKIENSSLISENSSLRNILNTYVSEGEIIHASTYDKLKSQHIETLEEKVKHLESNIQQLEQQNEEITKKNLASEKELSIQLNKLREKIDNCAITDFGPSPKLPPGVPPPRLYQIKINTEDTDTADNLEADKLPEDTTELILKLSNIEKSHSKLLNLTKKRFQLLKLLFGYEIQSCGDVNNSGSDERYLLSPTLPHPSQDNYFLFSLLRSESTLTLDQSPYLEKWKKEAEYYVKQKESVPAFLASTTLKSTQMEILKEN</sequence>
<evidence type="ECO:0000313" key="8">
    <source>
        <dbReference type="EMBL" id="NDV30229.1"/>
    </source>
</evidence>
<dbReference type="Gene3D" id="3.30.457.60">
    <property type="match status" value="1"/>
</dbReference>
<proteinExistence type="inferred from homology"/>
<evidence type="ECO:0000256" key="3">
    <source>
        <dbReference type="ARBA" id="ARBA00022618"/>
    </source>
</evidence>
<keyword evidence="3" id="KW-0132">Cell division</keyword>
<organism evidence="8">
    <name type="scientific">Arcella intermedia</name>
    <dbReference type="NCBI Taxonomy" id="1963864"/>
    <lineage>
        <taxon>Eukaryota</taxon>
        <taxon>Amoebozoa</taxon>
        <taxon>Tubulinea</taxon>
        <taxon>Elardia</taxon>
        <taxon>Arcellinida</taxon>
        <taxon>Sphaerothecina</taxon>
        <taxon>Arcellidae</taxon>
        <taxon>Arcella</taxon>
    </lineage>
</organism>
<feature type="coiled-coil region" evidence="7">
    <location>
        <begin position="133"/>
        <end position="345"/>
    </location>
</feature>
<keyword evidence="7" id="KW-0175">Coiled coil</keyword>
<evidence type="ECO:0000256" key="2">
    <source>
        <dbReference type="ARBA" id="ARBA00008029"/>
    </source>
</evidence>
<evidence type="ECO:0000256" key="4">
    <source>
        <dbReference type="ARBA" id="ARBA00022776"/>
    </source>
</evidence>
<dbReference type="InterPro" id="IPR008672">
    <property type="entry name" value="Mad1"/>
</dbReference>
<comment type="similarity">
    <text evidence="2">Belongs to the MAD1 family.</text>
</comment>